<dbReference type="PANTHER" id="PTHR48081:SF33">
    <property type="entry name" value="KYNURENINE FORMAMIDASE"/>
    <property type="match status" value="1"/>
</dbReference>
<organism evidence="3 4">
    <name type="scientific">Arthrobacter psychrochitiniphilus</name>
    <dbReference type="NCBI Taxonomy" id="291045"/>
    <lineage>
        <taxon>Bacteria</taxon>
        <taxon>Bacillati</taxon>
        <taxon>Actinomycetota</taxon>
        <taxon>Actinomycetes</taxon>
        <taxon>Micrococcales</taxon>
        <taxon>Micrococcaceae</taxon>
        <taxon>Arthrobacter</taxon>
    </lineage>
</organism>
<dbReference type="OrthoDB" id="255603at2"/>
<dbReference type="Gene3D" id="3.40.50.1820">
    <property type="entry name" value="alpha/beta hydrolase"/>
    <property type="match status" value="1"/>
</dbReference>
<accession>A0A2V3DMM9</accession>
<evidence type="ECO:0000259" key="2">
    <source>
        <dbReference type="Pfam" id="PF00326"/>
    </source>
</evidence>
<keyword evidence="1 3" id="KW-0378">Hydrolase</keyword>
<proteinExistence type="predicted"/>
<dbReference type="Pfam" id="PF00326">
    <property type="entry name" value="Peptidase_S9"/>
    <property type="match status" value="1"/>
</dbReference>
<protein>
    <submittedName>
        <fullName evidence="3">Alpha/beta hydrolase</fullName>
    </submittedName>
</protein>
<feature type="domain" description="Peptidase S9 prolyl oligopeptidase catalytic" evidence="2">
    <location>
        <begin position="85"/>
        <end position="233"/>
    </location>
</feature>
<keyword evidence="4" id="KW-1185">Reference proteome</keyword>
<dbReference type="InterPro" id="IPR029058">
    <property type="entry name" value="AB_hydrolase_fold"/>
</dbReference>
<evidence type="ECO:0000313" key="3">
    <source>
        <dbReference type="EMBL" id="PXA64205.1"/>
    </source>
</evidence>
<dbReference type="GO" id="GO:0016787">
    <property type="term" value="F:hydrolase activity"/>
    <property type="evidence" value="ECO:0007669"/>
    <property type="project" value="UniProtKB-KW"/>
</dbReference>
<name>A0A2V3DMM9_9MICC</name>
<dbReference type="SUPFAM" id="SSF53474">
    <property type="entry name" value="alpha/beta-Hydrolases"/>
    <property type="match status" value="1"/>
</dbReference>
<reference evidence="3 4" key="1">
    <citation type="submission" date="2018-05" db="EMBL/GenBank/DDBJ databases">
        <title>Genetic diversity of glacier-inhabiting Cryobacterium bacteria in China and description of Cryobacterium mengkeensis sp. nov. and Arthrobacter glacialis sp. nov.</title>
        <authorList>
            <person name="Liu Q."/>
            <person name="Xin Y.-H."/>
        </authorList>
    </citation>
    <scope>NUCLEOTIDE SEQUENCE [LARGE SCALE GENOMIC DNA]</scope>
    <source>
        <strain evidence="3 4">GP3</strain>
    </source>
</reference>
<dbReference type="InterPro" id="IPR050300">
    <property type="entry name" value="GDXG_lipolytic_enzyme"/>
</dbReference>
<comment type="caution">
    <text evidence="3">The sequence shown here is derived from an EMBL/GenBank/DDBJ whole genome shotgun (WGS) entry which is preliminary data.</text>
</comment>
<dbReference type="PANTHER" id="PTHR48081">
    <property type="entry name" value="AB HYDROLASE SUPERFAMILY PROTEIN C4A8.06C"/>
    <property type="match status" value="1"/>
</dbReference>
<dbReference type="EMBL" id="QHLZ01000014">
    <property type="protein sequence ID" value="PXA64205.1"/>
    <property type="molecule type" value="Genomic_DNA"/>
</dbReference>
<dbReference type="InterPro" id="IPR001375">
    <property type="entry name" value="Peptidase_S9_cat"/>
</dbReference>
<sequence>MTDPLAADVEPEIVRYGDAGPQFVELWAPPVETPKGYAILIHGGYWRSLWDTTLMRPLAYDLLARGWAVANLEYRSVGNGGGWPVTLQDVHAGIQCAKDERPQWCAAGAVVSIGHSAGGQLALLAAHLVDAVVALAPVTDVRRVDAEELDDNAALGFMGAHYADMPDAYGLASPISQLPLERPILVVHGDVDVWVPEGHSEDFVQAAVAAGDDIDFQKIPGLDHRAAIDPAAAHWDGTVRWMEQTKDLLAKA</sequence>
<evidence type="ECO:0000313" key="4">
    <source>
        <dbReference type="Proteomes" id="UP000246303"/>
    </source>
</evidence>
<evidence type="ECO:0000256" key="1">
    <source>
        <dbReference type="ARBA" id="ARBA00022801"/>
    </source>
</evidence>
<gene>
    <name evidence="3" type="ORF">CVS29_16405</name>
</gene>
<dbReference type="Proteomes" id="UP000246303">
    <property type="component" value="Unassembled WGS sequence"/>
</dbReference>
<dbReference type="AlphaFoldDB" id="A0A2V3DMM9"/>
<dbReference type="RefSeq" id="WP_110107476.1">
    <property type="nucleotide sequence ID" value="NZ_JACBZZ010000001.1"/>
</dbReference>